<gene>
    <name evidence="1" type="ORF">SDC9_172051</name>
</gene>
<dbReference type="EMBL" id="VSSQ01073565">
    <property type="protein sequence ID" value="MPN24649.1"/>
    <property type="molecule type" value="Genomic_DNA"/>
</dbReference>
<name>A0A645GFU2_9ZZZZ</name>
<sequence>MRGFHDHGQSVGSGLVHDQIGQLDDGLFLDLRAPHDPVHQPRVLRQADHVGVLVGQHADPDLAHHRAEMVATGASHRDWADDHQLVKVLGVREFGDRRRRHIAALEHLVDVHLRHTARGVVGVVVAHRIDDHAVEHALHLLLHLVEQLLQLARLDEFRDVVVGVEALARSIQPLADLDGYGRTFIVSRRRGLEGFFVRDL</sequence>
<evidence type="ECO:0000313" key="1">
    <source>
        <dbReference type="EMBL" id="MPN24649.1"/>
    </source>
</evidence>
<reference evidence="1" key="1">
    <citation type="submission" date="2019-08" db="EMBL/GenBank/DDBJ databases">
        <authorList>
            <person name="Kucharzyk K."/>
            <person name="Murdoch R.W."/>
            <person name="Higgins S."/>
            <person name="Loffler F."/>
        </authorList>
    </citation>
    <scope>NUCLEOTIDE SEQUENCE</scope>
</reference>
<dbReference type="AlphaFoldDB" id="A0A645GFU2"/>
<protein>
    <submittedName>
        <fullName evidence="1">Uncharacterized protein</fullName>
    </submittedName>
</protein>
<accession>A0A645GFU2</accession>
<organism evidence="1">
    <name type="scientific">bioreactor metagenome</name>
    <dbReference type="NCBI Taxonomy" id="1076179"/>
    <lineage>
        <taxon>unclassified sequences</taxon>
        <taxon>metagenomes</taxon>
        <taxon>ecological metagenomes</taxon>
    </lineage>
</organism>
<comment type="caution">
    <text evidence="1">The sequence shown here is derived from an EMBL/GenBank/DDBJ whole genome shotgun (WGS) entry which is preliminary data.</text>
</comment>
<proteinExistence type="predicted"/>